<dbReference type="Pfam" id="PF02518">
    <property type="entry name" value="HATPase_c"/>
    <property type="match status" value="1"/>
</dbReference>
<dbReference type="GO" id="GO:0005886">
    <property type="term" value="C:plasma membrane"/>
    <property type="evidence" value="ECO:0007669"/>
    <property type="project" value="TreeGrafter"/>
</dbReference>
<dbReference type="InterPro" id="IPR004358">
    <property type="entry name" value="Sig_transdc_His_kin-like_C"/>
</dbReference>
<evidence type="ECO:0000256" key="2">
    <source>
        <dbReference type="ARBA" id="ARBA00012438"/>
    </source>
</evidence>
<gene>
    <name evidence="11" type="ORF">C2846_14075</name>
</gene>
<comment type="caution">
    <text evidence="11">The sequence shown here is derived from an EMBL/GenBank/DDBJ whole genome shotgun (WGS) entry which is preliminary data.</text>
</comment>
<evidence type="ECO:0000256" key="4">
    <source>
        <dbReference type="ARBA" id="ARBA00022679"/>
    </source>
</evidence>
<feature type="coiled-coil region" evidence="7">
    <location>
        <begin position="158"/>
        <end position="224"/>
    </location>
</feature>
<dbReference type="SMART" id="SM00388">
    <property type="entry name" value="HisKA"/>
    <property type="match status" value="1"/>
</dbReference>
<dbReference type="FunFam" id="1.10.287.130:FF:000081">
    <property type="entry name" value="Hybrid sensor histidine kinase/response regulator"/>
    <property type="match status" value="1"/>
</dbReference>
<dbReference type="Gene3D" id="1.10.287.130">
    <property type="match status" value="1"/>
</dbReference>
<proteinExistence type="predicted"/>
<evidence type="ECO:0000259" key="9">
    <source>
        <dbReference type="PROSITE" id="PS50110"/>
    </source>
</evidence>
<feature type="domain" description="Histidine kinase" evidence="8">
    <location>
        <begin position="224"/>
        <end position="437"/>
    </location>
</feature>
<dbReference type="PROSITE" id="PS50113">
    <property type="entry name" value="PAC"/>
    <property type="match status" value="1"/>
</dbReference>
<dbReference type="Pfam" id="PF13188">
    <property type="entry name" value="PAS_8"/>
    <property type="match status" value="1"/>
</dbReference>
<dbReference type="SUPFAM" id="SSF52172">
    <property type="entry name" value="CheY-like"/>
    <property type="match status" value="1"/>
</dbReference>
<dbReference type="CDD" id="cd00156">
    <property type="entry name" value="REC"/>
    <property type="match status" value="1"/>
</dbReference>
<dbReference type="InterPro" id="IPR035965">
    <property type="entry name" value="PAS-like_dom_sf"/>
</dbReference>
<dbReference type="RefSeq" id="WP_119701739.1">
    <property type="nucleotide sequence ID" value="NZ_QJSA01000012.1"/>
</dbReference>
<keyword evidence="4" id="KW-0808">Transferase</keyword>
<dbReference type="OrthoDB" id="9764438at2"/>
<dbReference type="EMBL" id="QJSA01000012">
    <property type="protein sequence ID" value="RHW20438.1"/>
    <property type="molecule type" value="Genomic_DNA"/>
</dbReference>
<dbReference type="InterPro" id="IPR036097">
    <property type="entry name" value="HisK_dim/P_sf"/>
</dbReference>
<evidence type="ECO:0000256" key="5">
    <source>
        <dbReference type="ARBA" id="ARBA00022777"/>
    </source>
</evidence>
<keyword evidence="12" id="KW-1185">Reference proteome</keyword>
<dbReference type="InterPro" id="IPR003594">
    <property type="entry name" value="HATPase_dom"/>
</dbReference>
<dbReference type="CDD" id="cd00082">
    <property type="entry name" value="HisKA"/>
    <property type="match status" value="1"/>
</dbReference>
<dbReference type="SMART" id="SM00387">
    <property type="entry name" value="HATPase_c"/>
    <property type="match status" value="1"/>
</dbReference>
<dbReference type="SUPFAM" id="SSF55785">
    <property type="entry name" value="PYP-like sensor domain (PAS domain)"/>
    <property type="match status" value="1"/>
</dbReference>
<evidence type="ECO:0000256" key="7">
    <source>
        <dbReference type="SAM" id="Coils"/>
    </source>
</evidence>
<evidence type="ECO:0000313" key="12">
    <source>
        <dbReference type="Proteomes" id="UP000265745"/>
    </source>
</evidence>
<dbReference type="PROSITE" id="PS50110">
    <property type="entry name" value="RESPONSE_REGULATORY"/>
    <property type="match status" value="1"/>
</dbReference>
<dbReference type="PANTHER" id="PTHR43047:SF9">
    <property type="entry name" value="HISTIDINE KINASE"/>
    <property type="match status" value="1"/>
</dbReference>
<dbReference type="GO" id="GO:0009927">
    <property type="term" value="F:histidine phosphotransfer kinase activity"/>
    <property type="evidence" value="ECO:0007669"/>
    <property type="project" value="TreeGrafter"/>
</dbReference>
<keyword evidence="7" id="KW-0175">Coiled coil</keyword>
<dbReference type="PROSITE" id="PS50109">
    <property type="entry name" value="HIS_KIN"/>
    <property type="match status" value="1"/>
</dbReference>
<dbReference type="InterPro" id="IPR000014">
    <property type="entry name" value="PAS"/>
</dbReference>
<dbReference type="InterPro" id="IPR036890">
    <property type="entry name" value="HATPase_C_sf"/>
</dbReference>
<keyword evidence="3 6" id="KW-0597">Phosphoprotein</keyword>
<keyword evidence="5 11" id="KW-0418">Kinase</keyword>
<dbReference type="Gene3D" id="3.30.565.10">
    <property type="entry name" value="Histidine kinase-like ATPase, C-terminal domain"/>
    <property type="match status" value="1"/>
</dbReference>
<dbReference type="PANTHER" id="PTHR43047">
    <property type="entry name" value="TWO-COMPONENT HISTIDINE PROTEIN KINASE"/>
    <property type="match status" value="1"/>
</dbReference>
<dbReference type="CDD" id="cd00130">
    <property type="entry name" value="PAS"/>
    <property type="match status" value="1"/>
</dbReference>
<dbReference type="SUPFAM" id="SSF55874">
    <property type="entry name" value="ATPase domain of HSP90 chaperone/DNA topoisomerase II/histidine kinase"/>
    <property type="match status" value="1"/>
</dbReference>
<dbReference type="NCBIfam" id="TIGR00229">
    <property type="entry name" value="sensory_box"/>
    <property type="match status" value="1"/>
</dbReference>
<evidence type="ECO:0000256" key="6">
    <source>
        <dbReference type="PROSITE-ProRule" id="PRU00169"/>
    </source>
</evidence>
<protein>
    <recommendedName>
        <fullName evidence="2">histidine kinase</fullName>
        <ecNumber evidence="2">2.7.13.3</ecNumber>
    </recommendedName>
</protein>
<dbReference type="InterPro" id="IPR001789">
    <property type="entry name" value="Sig_transdc_resp-reg_receiver"/>
</dbReference>
<feature type="domain" description="Response regulatory" evidence="9">
    <location>
        <begin position="461"/>
        <end position="576"/>
    </location>
</feature>
<dbReference type="NCBIfam" id="NF041832">
    <property type="entry name" value="near_NosP_CTERM"/>
    <property type="match status" value="1"/>
</dbReference>
<dbReference type="AlphaFoldDB" id="A0A396RV32"/>
<evidence type="ECO:0000259" key="10">
    <source>
        <dbReference type="PROSITE" id="PS50113"/>
    </source>
</evidence>
<dbReference type="Proteomes" id="UP000265745">
    <property type="component" value="Unassembled WGS sequence"/>
</dbReference>
<sequence length="578" mass="64835">MPKRSDQRGDVLTGLLGLGSHSSRKNYYPELLIRLEELEAERNRYKWLFENAALGIFQASLERGLLAANPSMAKLLGYPTVDEVVQAYPSLAEGFFIGGREEFQSIRKTLLLNGELTGYETQLLREDGRAIDVRMSLLLKPDAAESVVEAFVADITERKQAQAAMQRLNDELEQRVQERTRELEALNDHLRHEIIERERVQWELRDARDAAEQANRSKDRYLAAASHDLLQPLNAARLLLATLRERSLEAAEAQLVERSHSALESTEDLLTDLLDIARLDQSSVKPEWGDYALADIVDPLVDEFRAVADVAGLQLRSRPGHWAVRTDYRLLSRILRNLLSNAIRYTDQGRVLIGCRLWGSRLSIQVWDTGRGIPADKFDEIFQEFNQLQGARAGQRKGVGLGLAIVERITNLLDTRITLRSIEGRGSMFAVDVPLARMAPATPQVAPGLIEQLSTPLQGRRLLVIDNEPIILDSMRDLLGQWGAQVYLALDAASSLDVLGDDMPDVILVDYHLDEGRTGDEAVSLLREHFQRSIPAIMITADRSEHCQQTLRELGIPVLNKPVKAGKLRAMLGQMLKS</sequence>
<evidence type="ECO:0000256" key="3">
    <source>
        <dbReference type="ARBA" id="ARBA00022553"/>
    </source>
</evidence>
<evidence type="ECO:0000256" key="1">
    <source>
        <dbReference type="ARBA" id="ARBA00000085"/>
    </source>
</evidence>
<comment type="catalytic activity">
    <reaction evidence="1">
        <text>ATP + protein L-histidine = ADP + protein N-phospho-L-histidine.</text>
        <dbReference type="EC" id="2.7.13.3"/>
    </reaction>
</comment>
<dbReference type="InterPro" id="IPR000700">
    <property type="entry name" value="PAS-assoc_C"/>
</dbReference>
<dbReference type="Gene3D" id="3.40.50.2300">
    <property type="match status" value="1"/>
</dbReference>
<feature type="domain" description="PAC" evidence="10">
    <location>
        <begin position="117"/>
        <end position="167"/>
    </location>
</feature>
<name>A0A396RV32_9PSED</name>
<dbReference type="InterPro" id="IPR005467">
    <property type="entry name" value="His_kinase_dom"/>
</dbReference>
<dbReference type="Pfam" id="PF00512">
    <property type="entry name" value="HisKA"/>
    <property type="match status" value="1"/>
</dbReference>
<reference evidence="11 12" key="1">
    <citation type="submission" date="2018-06" db="EMBL/GenBank/DDBJ databases">
        <title>Pseudomonas jilinensis sp. nov., isolated from the production water of Jilin Oilfield in China.</title>
        <authorList>
            <person name="Wang J."/>
        </authorList>
    </citation>
    <scope>NUCLEOTIDE SEQUENCE [LARGE SCALE GENOMIC DNA]</scope>
    <source>
        <strain evidence="11 12">JS15-10A1</strain>
    </source>
</reference>
<dbReference type="SMART" id="SM00448">
    <property type="entry name" value="REC"/>
    <property type="match status" value="1"/>
</dbReference>
<dbReference type="FunFam" id="3.30.565.10:FF:000049">
    <property type="entry name" value="Two-component sensor histidine kinase"/>
    <property type="match status" value="1"/>
</dbReference>
<dbReference type="GO" id="GO:0000155">
    <property type="term" value="F:phosphorelay sensor kinase activity"/>
    <property type="evidence" value="ECO:0007669"/>
    <property type="project" value="InterPro"/>
</dbReference>
<dbReference type="InterPro" id="IPR003661">
    <property type="entry name" value="HisK_dim/P_dom"/>
</dbReference>
<evidence type="ECO:0000259" key="8">
    <source>
        <dbReference type="PROSITE" id="PS50109"/>
    </source>
</evidence>
<feature type="modified residue" description="4-aspartylphosphate" evidence="6">
    <location>
        <position position="510"/>
    </location>
</feature>
<organism evidence="11 12">
    <name type="scientific">Pseudomonas jilinensis</name>
    <dbReference type="NCBI Taxonomy" id="2078689"/>
    <lineage>
        <taxon>Bacteria</taxon>
        <taxon>Pseudomonadati</taxon>
        <taxon>Pseudomonadota</taxon>
        <taxon>Gammaproteobacteria</taxon>
        <taxon>Pseudomonadales</taxon>
        <taxon>Pseudomonadaceae</taxon>
        <taxon>Pseudomonas</taxon>
    </lineage>
</organism>
<dbReference type="Pfam" id="PF00072">
    <property type="entry name" value="Response_reg"/>
    <property type="match status" value="1"/>
</dbReference>
<evidence type="ECO:0000313" key="11">
    <source>
        <dbReference type="EMBL" id="RHW20438.1"/>
    </source>
</evidence>
<dbReference type="SUPFAM" id="SSF47384">
    <property type="entry name" value="Homodimeric domain of signal transducing histidine kinase"/>
    <property type="match status" value="1"/>
</dbReference>
<dbReference type="PRINTS" id="PR00344">
    <property type="entry name" value="BCTRLSENSOR"/>
</dbReference>
<dbReference type="Gene3D" id="3.30.450.20">
    <property type="entry name" value="PAS domain"/>
    <property type="match status" value="1"/>
</dbReference>
<dbReference type="InterPro" id="IPR011006">
    <property type="entry name" value="CheY-like_superfamily"/>
</dbReference>
<accession>A0A396RV32</accession>
<dbReference type="EC" id="2.7.13.3" evidence="2"/>